<reference evidence="6 7" key="1">
    <citation type="submission" date="2019-01" db="EMBL/GenBank/DDBJ databases">
        <title>Agromyces.</title>
        <authorList>
            <person name="Li J."/>
        </authorList>
    </citation>
    <scope>NUCLEOTIDE SEQUENCE [LARGE SCALE GENOMIC DNA]</scope>
    <source>
        <strain evidence="6 7">DSM 15934</strain>
    </source>
</reference>
<dbReference type="Gene3D" id="1.10.357.10">
    <property type="entry name" value="Tetracycline Repressor, domain 2"/>
    <property type="match status" value="1"/>
</dbReference>
<evidence type="ECO:0000256" key="4">
    <source>
        <dbReference type="PROSITE-ProRule" id="PRU00335"/>
    </source>
</evidence>
<keyword evidence="2 4" id="KW-0238">DNA-binding</keyword>
<evidence type="ECO:0000256" key="2">
    <source>
        <dbReference type="ARBA" id="ARBA00023125"/>
    </source>
</evidence>
<dbReference type="PRINTS" id="PR00455">
    <property type="entry name" value="HTHTETR"/>
</dbReference>
<dbReference type="Pfam" id="PF00440">
    <property type="entry name" value="TetR_N"/>
    <property type="match status" value="1"/>
</dbReference>
<evidence type="ECO:0000313" key="6">
    <source>
        <dbReference type="EMBL" id="RXZ67662.1"/>
    </source>
</evidence>
<keyword evidence="1" id="KW-0805">Transcription regulation</keyword>
<sequence>MTLESIVKETPEARVRILDAAERLFAERGFDATPTSSIAKQAAVPKGLLFYYFPTKSDLLCTLVGERLDLGPIDATVLIEPGDPVRALLNLERKLSEIQADSPVLRVIIWREQRTHPEVRAKLREHRVQVQAVVERVLRGSVLRPIAAGTLRTAAVAWVAILTLRPPADHAGIATDDAAPDLRALAELICAGMGATGLA</sequence>
<organism evidence="6 7">
    <name type="scientific">Agromyces albus</name>
    <dbReference type="NCBI Taxonomy" id="205332"/>
    <lineage>
        <taxon>Bacteria</taxon>
        <taxon>Bacillati</taxon>
        <taxon>Actinomycetota</taxon>
        <taxon>Actinomycetes</taxon>
        <taxon>Micrococcales</taxon>
        <taxon>Microbacteriaceae</taxon>
        <taxon>Agromyces</taxon>
    </lineage>
</organism>
<accession>A0A4Q2KV40</accession>
<evidence type="ECO:0000259" key="5">
    <source>
        <dbReference type="PROSITE" id="PS50977"/>
    </source>
</evidence>
<dbReference type="Proteomes" id="UP000293865">
    <property type="component" value="Unassembled WGS sequence"/>
</dbReference>
<proteinExistence type="predicted"/>
<dbReference type="PROSITE" id="PS50977">
    <property type="entry name" value="HTH_TETR_2"/>
    <property type="match status" value="1"/>
</dbReference>
<dbReference type="GO" id="GO:0000976">
    <property type="term" value="F:transcription cis-regulatory region binding"/>
    <property type="evidence" value="ECO:0007669"/>
    <property type="project" value="TreeGrafter"/>
</dbReference>
<dbReference type="AlphaFoldDB" id="A0A4Q2KV40"/>
<dbReference type="OrthoDB" id="4567939at2"/>
<comment type="caution">
    <text evidence="6">The sequence shown here is derived from an EMBL/GenBank/DDBJ whole genome shotgun (WGS) entry which is preliminary data.</text>
</comment>
<dbReference type="EMBL" id="SDPN01000042">
    <property type="protein sequence ID" value="RXZ67662.1"/>
    <property type="molecule type" value="Genomic_DNA"/>
</dbReference>
<protein>
    <submittedName>
        <fullName evidence="6">TetR/AcrR family transcriptional regulator</fullName>
    </submittedName>
</protein>
<dbReference type="InterPro" id="IPR050109">
    <property type="entry name" value="HTH-type_TetR-like_transc_reg"/>
</dbReference>
<gene>
    <name evidence="6" type="ORF">ESP51_16800</name>
</gene>
<evidence type="ECO:0000256" key="1">
    <source>
        <dbReference type="ARBA" id="ARBA00023015"/>
    </source>
</evidence>
<dbReference type="InterPro" id="IPR001647">
    <property type="entry name" value="HTH_TetR"/>
</dbReference>
<feature type="domain" description="HTH tetR-type" evidence="5">
    <location>
        <begin position="11"/>
        <end position="71"/>
    </location>
</feature>
<keyword evidence="7" id="KW-1185">Reference proteome</keyword>
<keyword evidence="3" id="KW-0804">Transcription</keyword>
<dbReference type="PANTHER" id="PTHR30055:SF234">
    <property type="entry name" value="HTH-TYPE TRANSCRIPTIONAL REGULATOR BETI"/>
    <property type="match status" value="1"/>
</dbReference>
<dbReference type="PANTHER" id="PTHR30055">
    <property type="entry name" value="HTH-TYPE TRANSCRIPTIONAL REGULATOR RUTR"/>
    <property type="match status" value="1"/>
</dbReference>
<name>A0A4Q2KV40_9MICO</name>
<feature type="DNA-binding region" description="H-T-H motif" evidence="4">
    <location>
        <begin position="34"/>
        <end position="53"/>
    </location>
</feature>
<evidence type="ECO:0000313" key="7">
    <source>
        <dbReference type="Proteomes" id="UP000293865"/>
    </source>
</evidence>
<dbReference type="SUPFAM" id="SSF46689">
    <property type="entry name" value="Homeodomain-like"/>
    <property type="match status" value="1"/>
</dbReference>
<dbReference type="GO" id="GO:0003700">
    <property type="term" value="F:DNA-binding transcription factor activity"/>
    <property type="evidence" value="ECO:0007669"/>
    <property type="project" value="TreeGrafter"/>
</dbReference>
<evidence type="ECO:0000256" key="3">
    <source>
        <dbReference type="ARBA" id="ARBA00023163"/>
    </source>
</evidence>
<dbReference type="InterPro" id="IPR009057">
    <property type="entry name" value="Homeodomain-like_sf"/>
</dbReference>